<dbReference type="SUPFAM" id="SSF52777">
    <property type="entry name" value="CoA-dependent acyltransferases"/>
    <property type="match status" value="4"/>
</dbReference>
<accession>A0A917BQT9</accession>
<evidence type="ECO:0000259" key="4">
    <source>
        <dbReference type="PROSITE" id="PS50075"/>
    </source>
</evidence>
<dbReference type="PANTHER" id="PTHR45398">
    <property type="match status" value="1"/>
</dbReference>
<dbReference type="Pfam" id="PF00550">
    <property type="entry name" value="PP-binding"/>
    <property type="match status" value="1"/>
</dbReference>
<dbReference type="InterPro" id="IPR000873">
    <property type="entry name" value="AMP-dep_synth/lig_dom"/>
</dbReference>
<dbReference type="RefSeq" id="WP_188661393.1">
    <property type="nucleotide sequence ID" value="NZ_BMHV01000003.1"/>
</dbReference>
<comment type="cofactor">
    <cofactor evidence="1">
        <name>pantetheine 4'-phosphate</name>
        <dbReference type="ChEBI" id="CHEBI:47942"/>
    </cofactor>
</comment>
<dbReference type="NCBIfam" id="TIGR01720">
    <property type="entry name" value="NRPS-para261"/>
    <property type="match status" value="1"/>
</dbReference>
<dbReference type="Pfam" id="PF13193">
    <property type="entry name" value="AMP-binding_C"/>
    <property type="match status" value="1"/>
</dbReference>
<dbReference type="CDD" id="cd05930">
    <property type="entry name" value="A_NRPS"/>
    <property type="match status" value="1"/>
</dbReference>
<dbReference type="SUPFAM" id="SSF47336">
    <property type="entry name" value="ACP-like"/>
    <property type="match status" value="1"/>
</dbReference>
<dbReference type="SUPFAM" id="SSF56801">
    <property type="entry name" value="Acetyl-CoA synthetase-like"/>
    <property type="match status" value="1"/>
</dbReference>
<dbReference type="PROSITE" id="PS50075">
    <property type="entry name" value="CARRIER"/>
    <property type="match status" value="1"/>
</dbReference>
<dbReference type="InterPro" id="IPR009081">
    <property type="entry name" value="PP-bd_ACP"/>
</dbReference>
<dbReference type="InterPro" id="IPR001242">
    <property type="entry name" value="Condensation_dom"/>
</dbReference>
<reference evidence="5" key="1">
    <citation type="journal article" date="2014" name="Int. J. Syst. Evol. Microbiol.">
        <title>Complete genome sequence of Corynebacterium casei LMG S-19264T (=DSM 44701T), isolated from a smear-ripened cheese.</title>
        <authorList>
            <consortium name="US DOE Joint Genome Institute (JGI-PGF)"/>
            <person name="Walter F."/>
            <person name="Albersmeier A."/>
            <person name="Kalinowski J."/>
            <person name="Ruckert C."/>
        </authorList>
    </citation>
    <scope>NUCLEOTIDE SEQUENCE</scope>
    <source>
        <strain evidence="5">CGMCC 1.15254</strain>
    </source>
</reference>
<dbReference type="Gene3D" id="2.30.38.10">
    <property type="entry name" value="Luciferase, Domain 3"/>
    <property type="match status" value="1"/>
</dbReference>
<dbReference type="NCBIfam" id="TIGR01733">
    <property type="entry name" value="AA-adenyl-dom"/>
    <property type="match status" value="1"/>
</dbReference>
<dbReference type="GO" id="GO:0003824">
    <property type="term" value="F:catalytic activity"/>
    <property type="evidence" value="ECO:0007669"/>
    <property type="project" value="InterPro"/>
</dbReference>
<dbReference type="Gene3D" id="3.30.300.30">
    <property type="match status" value="1"/>
</dbReference>
<feature type="domain" description="Carrier" evidence="4">
    <location>
        <begin position="974"/>
        <end position="1048"/>
    </location>
</feature>
<dbReference type="PROSITE" id="PS00012">
    <property type="entry name" value="PHOSPHOPANTETHEINE"/>
    <property type="match status" value="1"/>
</dbReference>
<keyword evidence="2" id="KW-0596">Phosphopantetheine</keyword>
<dbReference type="InterPro" id="IPR023213">
    <property type="entry name" value="CAT-like_dom_sf"/>
</dbReference>
<sequence length="1516" mass="171540">MKPAKNNIANIYKLSPMQAGLFFHYLKGDDKQSYLQQISWRLQGYFDVSAFKEAWQRLVNRHDILRTNFVFQNTPTPLQVVADKRPLDFQVIDYRHLNSEDKEQAVHTFQEQEKHTPFHLEDDMLLRLRVLQLSNDSFEVILTHHHIIMDGWSLGNLVKEALDIYIAQINKKPLPYEQPVGFSKYIKWRDAQNQTASMQYWQTYLAGFETQSTPPQRATPKTASEPKAVYFDVGPDQLDSLNKLANDQNITLNSLFQSLWGLLLAQQTQSDDIVFGCVVSGRPHEIDGIEKMAGIFINTIPVRIQFTPDMRLCDLFSQVQHNALASEPHQHIALADIQSTTPLKDRLIGSLFVMENYPLDRVFELNTLLPGTDFAVTQLQTWEKTHFDLGVRLLPDQDRLKVKIGYNSALYDDADLHRLAKHFQRALSEFIRQGEEVRICDIDLLSDTEKAQLKSFSRGTPLHYEQDETLIELFKKQVNAHPTRTCLSFEHISLTYAEVDLQSDRIAAHLRQSVNLSPDDRVALMLTRSHWCVLAILGVLKARAAYVPIEPDFPTERIDFILKDSQAQAILVDPQTQSKACELTTKPCLEITTLPDLAFQQIESKADDLAYVIYTSGTTGTPKGVMIEQGSVVHLAHAMNHDVYQRHQRPLNMVLLTTYVFDGSVQQIFSALLYGHSLFIMDDDSKRDTRKFRQFCQTYKIDIGGCIPNFLALLDEAGELDTLTKQLSHMIFGGEALPVSLANKVVQNCTVSNLYGPTECCVNALSFTTSAPLTTDTAHVPIGKPLGNAEIFILSPQGHPVPLGGIGELCIGGPGVARGYLNNDALNDEKFIPHPTTPDKRIYKTGDLARFRSDGHVEFLGRNDQQVKIMGYRIEPSEIEDRLNRYAQIKEACVIAAQDHTGHTYLKACLVTHDQINLDDLRQDLSASLPAHMVPSRYALLQNMPRLVSGKIDRKALLEIVEVDEQSNKIAATPPTTPTEKILLEAWQHVFGRSDIGIHHDYFELGGDSIRAIQLLSQLYKSGLSLQIKDLFDNPSVAKLAPFITQDHFVEEDDITGEAVLGPVQHRFFDKFSTNPNWFNHALLLHAHERLDVSAMEQAIHVLVQQHDAFRLKFHQTPDGVWHQEFCETTNGFKFQAIQLDRKRDENRQILRQANQAHTGLDLTNGPLAKAILLQGAKQDHILLVVHHLIIDGVSWRILLEDLTQAYRNITAKQAINLPRKTHSLKHWGNALVQYAQSDDLKKEIPYWKRIRQADVCPFPVEIPSPHNRLCDLESCTVSLTPKDTHTLMGEVNNAFHTSAEEILLVALARALKNWKGLEKTIVMLEGHGRSPALKNSDVSRTLGWFTSLYPVLLDLSHITKTDQQIKTIKENLRQIPNKGFGYGVLSYLSKDGLGLDPAFDQRCHITFNYLGHFKNAQNTPLFDISTDNTGTAIAPSAKRTSNLDIAAIVMDDRLEITLSYSRHRYLKSTMEDLLHTLHEEMNKLIAFCSARDTSELTPADLTLSTLSLDEFESLF</sequence>
<organism evidence="5 6">
    <name type="scientific">Terasakiella brassicae</name>
    <dbReference type="NCBI Taxonomy" id="1634917"/>
    <lineage>
        <taxon>Bacteria</taxon>
        <taxon>Pseudomonadati</taxon>
        <taxon>Pseudomonadota</taxon>
        <taxon>Alphaproteobacteria</taxon>
        <taxon>Rhodospirillales</taxon>
        <taxon>Terasakiellaceae</taxon>
        <taxon>Terasakiella</taxon>
    </lineage>
</organism>
<comment type="caution">
    <text evidence="5">The sequence shown here is derived from an EMBL/GenBank/DDBJ whole genome shotgun (WGS) entry which is preliminary data.</text>
</comment>
<dbReference type="FunFam" id="3.40.50.980:FF:000001">
    <property type="entry name" value="Non-ribosomal peptide synthetase"/>
    <property type="match status" value="1"/>
</dbReference>
<evidence type="ECO:0000313" key="5">
    <source>
        <dbReference type="EMBL" id="GGF55316.1"/>
    </source>
</evidence>
<dbReference type="InterPro" id="IPR006162">
    <property type="entry name" value="Ppantetheine_attach_site"/>
</dbReference>
<keyword evidence="6" id="KW-1185">Reference proteome</keyword>
<dbReference type="Gene3D" id="1.10.1200.10">
    <property type="entry name" value="ACP-like"/>
    <property type="match status" value="1"/>
</dbReference>
<evidence type="ECO:0000256" key="2">
    <source>
        <dbReference type="ARBA" id="ARBA00022450"/>
    </source>
</evidence>
<dbReference type="InterPro" id="IPR045851">
    <property type="entry name" value="AMP-bd_C_sf"/>
</dbReference>
<reference evidence="5" key="2">
    <citation type="submission" date="2020-09" db="EMBL/GenBank/DDBJ databases">
        <authorList>
            <person name="Sun Q."/>
            <person name="Zhou Y."/>
        </authorList>
    </citation>
    <scope>NUCLEOTIDE SEQUENCE</scope>
    <source>
        <strain evidence="5">CGMCC 1.15254</strain>
    </source>
</reference>
<dbReference type="InterPro" id="IPR036736">
    <property type="entry name" value="ACP-like_sf"/>
</dbReference>
<dbReference type="InterPro" id="IPR025110">
    <property type="entry name" value="AMP-bd_C"/>
</dbReference>
<dbReference type="InterPro" id="IPR010071">
    <property type="entry name" value="AA_adenyl_dom"/>
</dbReference>
<evidence type="ECO:0000313" key="6">
    <source>
        <dbReference type="Proteomes" id="UP000632498"/>
    </source>
</evidence>
<proteinExistence type="predicted"/>
<dbReference type="InterPro" id="IPR010060">
    <property type="entry name" value="NRPS_synth"/>
</dbReference>
<dbReference type="PANTHER" id="PTHR45398:SF1">
    <property type="entry name" value="ENZYME, PUTATIVE (JCVI)-RELATED"/>
    <property type="match status" value="1"/>
</dbReference>
<dbReference type="InterPro" id="IPR020459">
    <property type="entry name" value="AMP-binding"/>
</dbReference>
<dbReference type="PRINTS" id="PR00154">
    <property type="entry name" value="AMPBINDING"/>
</dbReference>
<dbReference type="CDD" id="cd19543">
    <property type="entry name" value="DCL_NRPS"/>
    <property type="match status" value="1"/>
</dbReference>
<dbReference type="Pfam" id="PF00501">
    <property type="entry name" value="AMP-binding"/>
    <property type="match status" value="1"/>
</dbReference>
<dbReference type="EMBL" id="BMHV01000003">
    <property type="protein sequence ID" value="GGF55316.1"/>
    <property type="molecule type" value="Genomic_DNA"/>
</dbReference>
<dbReference type="InterPro" id="IPR020845">
    <property type="entry name" value="AMP-binding_CS"/>
</dbReference>
<dbReference type="Gene3D" id="3.30.559.30">
    <property type="entry name" value="Nonribosomal peptide synthetase, condensation domain"/>
    <property type="match status" value="2"/>
</dbReference>
<evidence type="ECO:0000256" key="1">
    <source>
        <dbReference type="ARBA" id="ARBA00001957"/>
    </source>
</evidence>
<dbReference type="Pfam" id="PF00668">
    <property type="entry name" value="Condensation"/>
    <property type="match status" value="2"/>
</dbReference>
<gene>
    <name evidence="5" type="ORF">GCM10011332_05880</name>
</gene>
<dbReference type="Proteomes" id="UP000632498">
    <property type="component" value="Unassembled WGS sequence"/>
</dbReference>
<dbReference type="Gene3D" id="3.30.559.10">
    <property type="entry name" value="Chloramphenicol acetyltransferase-like domain"/>
    <property type="match status" value="2"/>
</dbReference>
<dbReference type="Gene3D" id="3.40.50.980">
    <property type="match status" value="2"/>
</dbReference>
<protein>
    <recommendedName>
        <fullName evidence="4">Carrier domain-containing protein</fullName>
    </recommendedName>
</protein>
<dbReference type="PROSITE" id="PS00455">
    <property type="entry name" value="AMP_BINDING"/>
    <property type="match status" value="1"/>
</dbReference>
<dbReference type="CDD" id="cd19534">
    <property type="entry name" value="E_NRPS"/>
    <property type="match status" value="1"/>
</dbReference>
<name>A0A917BQT9_9PROT</name>
<evidence type="ECO:0000256" key="3">
    <source>
        <dbReference type="ARBA" id="ARBA00022553"/>
    </source>
</evidence>
<keyword evidence="3" id="KW-0597">Phosphoprotein</keyword>